<keyword evidence="2" id="KW-1185">Reference proteome</keyword>
<name>A0A2N8ZK06_9VIBR</name>
<protein>
    <submittedName>
        <fullName evidence="1">Uncharacterized protein</fullName>
    </submittedName>
</protein>
<organism evidence="1 2">
    <name type="scientific">Vibrio tapetis subsp. tapetis</name>
    <dbReference type="NCBI Taxonomy" id="1671868"/>
    <lineage>
        <taxon>Bacteria</taxon>
        <taxon>Pseudomonadati</taxon>
        <taxon>Pseudomonadota</taxon>
        <taxon>Gammaproteobacteria</taxon>
        <taxon>Vibrionales</taxon>
        <taxon>Vibrionaceae</taxon>
        <taxon>Vibrio</taxon>
    </lineage>
</organism>
<dbReference type="KEGG" id="vta:B0595"/>
<dbReference type="AlphaFoldDB" id="A0A2N8ZK06"/>
<dbReference type="Proteomes" id="UP000235828">
    <property type="component" value="Chromosome B"/>
</dbReference>
<evidence type="ECO:0000313" key="2">
    <source>
        <dbReference type="Proteomes" id="UP000235828"/>
    </source>
</evidence>
<accession>A0A2N8ZK06</accession>
<proteinExistence type="predicted"/>
<dbReference type="EMBL" id="LT960612">
    <property type="protein sequence ID" value="SON52206.1"/>
    <property type="molecule type" value="Genomic_DNA"/>
</dbReference>
<reference evidence="1 2" key="1">
    <citation type="submission" date="2017-10" db="EMBL/GenBank/DDBJ databases">
        <authorList>
            <person name="Banno H."/>
            <person name="Chua N.-H."/>
        </authorList>
    </citation>
    <scope>NUCLEOTIDE SEQUENCE [LARGE SCALE GENOMIC DNA]</scope>
    <source>
        <strain evidence="1">Vibrio tapetis CECT4600</strain>
    </source>
</reference>
<gene>
    <name evidence="1" type="ORF">VTAP4600_B0595</name>
</gene>
<sequence length="50" mass="5623">MAGHSALKPILLPEIMPDIISAIVTDDSKLVNQNCFLFIIFAHFKDCFLM</sequence>
<evidence type="ECO:0000313" key="1">
    <source>
        <dbReference type="EMBL" id="SON52206.1"/>
    </source>
</evidence>